<proteinExistence type="predicted"/>
<keyword evidence="3" id="KW-1185">Reference proteome</keyword>
<accession>A0A6A6WRL4</accession>
<dbReference type="Proteomes" id="UP000799757">
    <property type="component" value="Unassembled WGS sequence"/>
</dbReference>
<evidence type="ECO:0000313" key="2">
    <source>
        <dbReference type="EMBL" id="KAF2786447.1"/>
    </source>
</evidence>
<gene>
    <name evidence="2" type="ORF">K505DRAFT_398954</name>
</gene>
<dbReference type="OrthoDB" id="3675232at2759"/>
<organism evidence="2 3">
    <name type="scientific">Melanomma pulvis-pyrius CBS 109.77</name>
    <dbReference type="NCBI Taxonomy" id="1314802"/>
    <lineage>
        <taxon>Eukaryota</taxon>
        <taxon>Fungi</taxon>
        <taxon>Dikarya</taxon>
        <taxon>Ascomycota</taxon>
        <taxon>Pezizomycotina</taxon>
        <taxon>Dothideomycetes</taxon>
        <taxon>Pleosporomycetidae</taxon>
        <taxon>Pleosporales</taxon>
        <taxon>Melanommataceae</taxon>
        <taxon>Melanomma</taxon>
    </lineage>
</organism>
<feature type="compositionally biased region" description="Polar residues" evidence="1">
    <location>
        <begin position="260"/>
        <end position="270"/>
    </location>
</feature>
<feature type="region of interest" description="Disordered" evidence="1">
    <location>
        <begin position="197"/>
        <end position="321"/>
    </location>
</feature>
<sequence>MPPRSVNNAFGDNSPSWNLDFPVGNLTATEIITYLPHSLKSIDVINRFVCNGASAMVIVDMVNMTRNLPGGLPMHRNSVCIMMQNAMRNAGYTGWTIGTHFDWVQDTLGEWDTDDVCVTGYRPPRVTHPKTGNAKACNLPADDVQFRDLANHVTQHPTGSDALDLTRCVAYATSHPDQNWLFPSQFAQLVNHLGGQRDVTPNNSDKAIFSHYSGKENAPRTHSAATSDVGGIRKSSRLAKKPTNTLRESPALSEDAEEGSPNNVGQSSNGSKRKRVEEDYEPYSNDNIFSASDSDHGVVDDDLFPTSPSRNHPEPGSRRAGKKARLAIHDAIAFQQAYFYPMPVQAAAPVDLAIADAIREFENRVPTFVKPPVLNPDRIQIDDTTIWVYAEEGASDQWASALSSTRYGGPRRDAPFRELFRLTDPDVHDMSDWAENIRWAKQQFKLFSSDTWTEYEYHLEMITEHRRNDHWISEEAIRLGMF</sequence>
<dbReference type="EMBL" id="MU002464">
    <property type="protein sequence ID" value="KAF2786447.1"/>
    <property type="molecule type" value="Genomic_DNA"/>
</dbReference>
<evidence type="ECO:0000256" key="1">
    <source>
        <dbReference type="SAM" id="MobiDB-lite"/>
    </source>
</evidence>
<evidence type="ECO:0000313" key="3">
    <source>
        <dbReference type="Proteomes" id="UP000799757"/>
    </source>
</evidence>
<name>A0A6A6WRL4_9PLEO</name>
<protein>
    <submittedName>
        <fullName evidence="2">Uncharacterized protein</fullName>
    </submittedName>
</protein>
<reference evidence="2" key="1">
    <citation type="journal article" date="2020" name="Stud. Mycol.">
        <title>101 Dothideomycetes genomes: a test case for predicting lifestyles and emergence of pathogens.</title>
        <authorList>
            <person name="Haridas S."/>
            <person name="Albert R."/>
            <person name="Binder M."/>
            <person name="Bloem J."/>
            <person name="Labutti K."/>
            <person name="Salamov A."/>
            <person name="Andreopoulos B."/>
            <person name="Baker S."/>
            <person name="Barry K."/>
            <person name="Bills G."/>
            <person name="Bluhm B."/>
            <person name="Cannon C."/>
            <person name="Castanera R."/>
            <person name="Culley D."/>
            <person name="Daum C."/>
            <person name="Ezra D."/>
            <person name="Gonzalez J."/>
            <person name="Henrissat B."/>
            <person name="Kuo A."/>
            <person name="Liang C."/>
            <person name="Lipzen A."/>
            <person name="Lutzoni F."/>
            <person name="Magnuson J."/>
            <person name="Mondo S."/>
            <person name="Nolan M."/>
            <person name="Ohm R."/>
            <person name="Pangilinan J."/>
            <person name="Park H.-J."/>
            <person name="Ramirez L."/>
            <person name="Alfaro M."/>
            <person name="Sun H."/>
            <person name="Tritt A."/>
            <person name="Yoshinaga Y."/>
            <person name="Zwiers L.-H."/>
            <person name="Turgeon B."/>
            <person name="Goodwin S."/>
            <person name="Spatafora J."/>
            <person name="Crous P."/>
            <person name="Grigoriev I."/>
        </authorList>
    </citation>
    <scope>NUCLEOTIDE SEQUENCE</scope>
    <source>
        <strain evidence="2">CBS 109.77</strain>
    </source>
</reference>
<dbReference type="AlphaFoldDB" id="A0A6A6WRL4"/>